<proteinExistence type="predicted"/>
<keyword evidence="1" id="KW-0812">Transmembrane</keyword>
<accession>A0ABW4TSJ1</accession>
<dbReference type="RefSeq" id="WP_343921392.1">
    <property type="nucleotide sequence ID" value="NZ_BAAAJT010000003.1"/>
</dbReference>
<evidence type="ECO:0000313" key="2">
    <source>
        <dbReference type="EMBL" id="MFD1948948.1"/>
    </source>
</evidence>
<evidence type="ECO:0000256" key="1">
    <source>
        <dbReference type="SAM" id="Phobius"/>
    </source>
</evidence>
<comment type="caution">
    <text evidence="2">The sequence shown here is derived from an EMBL/GenBank/DDBJ whole genome shotgun (WGS) entry which is preliminary data.</text>
</comment>
<dbReference type="Proteomes" id="UP001597351">
    <property type="component" value="Unassembled WGS sequence"/>
</dbReference>
<evidence type="ECO:0000313" key="3">
    <source>
        <dbReference type="Proteomes" id="UP001597351"/>
    </source>
</evidence>
<keyword evidence="1" id="KW-0472">Membrane</keyword>
<name>A0ABW4TSJ1_9ACTN</name>
<reference evidence="3" key="1">
    <citation type="journal article" date="2019" name="Int. J. Syst. Evol. Microbiol.">
        <title>The Global Catalogue of Microorganisms (GCM) 10K type strain sequencing project: providing services to taxonomists for standard genome sequencing and annotation.</title>
        <authorList>
            <consortium name="The Broad Institute Genomics Platform"/>
            <consortium name="The Broad Institute Genome Sequencing Center for Infectious Disease"/>
            <person name="Wu L."/>
            <person name="Ma J."/>
        </authorList>
    </citation>
    <scope>NUCLEOTIDE SEQUENCE [LARGE SCALE GENOMIC DNA]</scope>
    <source>
        <strain evidence="3">CGMCC 1.12477</strain>
    </source>
</reference>
<sequence>MTGLIVKRAWLLTALFWAIGVTTNLLLVVSGGDVRALLIIRGLAAALMLTGLAMSGVLTLWWLVTRRRTG</sequence>
<keyword evidence="3" id="KW-1185">Reference proteome</keyword>
<organism evidence="2 3">
    <name type="scientific">Nocardioides aestuarii</name>
    <dbReference type="NCBI Taxonomy" id="252231"/>
    <lineage>
        <taxon>Bacteria</taxon>
        <taxon>Bacillati</taxon>
        <taxon>Actinomycetota</taxon>
        <taxon>Actinomycetes</taxon>
        <taxon>Propionibacteriales</taxon>
        <taxon>Nocardioidaceae</taxon>
        <taxon>Nocardioides</taxon>
    </lineage>
</organism>
<dbReference type="EMBL" id="JBHUGD010000004">
    <property type="protein sequence ID" value="MFD1948948.1"/>
    <property type="molecule type" value="Genomic_DNA"/>
</dbReference>
<keyword evidence="1" id="KW-1133">Transmembrane helix</keyword>
<feature type="transmembrane region" description="Helical" evidence="1">
    <location>
        <begin position="9"/>
        <end position="32"/>
    </location>
</feature>
<protein>
    <submittedName>
        <fullName evidence="2">Uncharacterized protein</fullName>
    </submittedName>
</protein>
<gene>
    <name evidence="2" type="ORF">ACFSDE_19245</name>
</gene>
<feature type="transmembrane region" description="Helical" evidence="1">
    <location>
        <begin position="38"/>
        <end position="64"/>
    </location>
</feature>